<gene>
    <name evidence="12" type="ORF">MEDL_63935</name>
</gene>
<feature type="transmembrane region" description="Helical" evidence="10">
    <location>
        <begin position="520"/>
        <end position="545"/>
    </location>
</feature>
<evidence type="ECO:0000256" key="9">
    <source>
        <dbReference type="SAM" id="MobiDB-lite"/>
    </source>
</evidence>
<feature type="transmembrane region" description="Helical" evidence="10">
    <location>
        <begin position="246"/>
        <end position="267"/>
    </location>
</feature>
<dbReference type="PANTHER" id="PTHR24238">
    <property type="entry name" value="G-PROTEIN COUPLED RECEPTOR"/>
    <property type="match status" value="1"/>
</dbReference>
<keyword evidence="5 10" id="KW-0472">Membrane</keyword>
<evidence type="ECO:0000256" key="5">
    <source>
        <dbReference type="ARBA" id="ARBA00023136"/>
    </source>
</evidence>
<organism evidence="12 13">
    <name type="scientific">Mytilus edulis</name>
    <name type="common">Blue mussel</name>
    <dbReference type="NCBI Taxonomy" id="6550"/>
    <lineage>
        <taxon>Eukaryota</taxon>
        <taxon>Metazoa</taxon>
        <taxon>Spiralia</taxon>
        <taxon>Lophotrochozoa</taxon>
        <taxon>Mollusca</taxon>
        <taxon>Bivalvia</taxon>
        <taxon>Autobranchia</taxon>
        <taxon>Pteriomorphia</taxon>
        <taxon>Mytilida</taxon>
        <taxon>Mytiloidea</taxon>
        <taxon>Mytilidae</taxon>
        <taxon>Mytilinae</taxon>
        <taxon>Mytilus</taxon>
    </lineage>
</organism>
<dbReference type="SUPFAM" id="SSF81321">
    <property type="entry name" value="Family A G protein-coupled receptor-like"/>
    <property type="match status" value="2"/>
</dbReference>
<keyword evidence="4 8" id="KW-0297">G-protein coupled receptor</keyword>
<dbReference type="InterPro" id="IPR017452">
    <property type="entry name" value="GPCR_Rhodpsn_7TM"/>
</dbReference>
<dbReference type="PRINTS" id="PR00237">
    <property type="entry name" value="GPCRRHODOPSN"/>
</dbReference>
<feature type="transmembrane region" description="Helical" evidence="10">
    <location>
        <begin position="124"/>
        <end position="149"/>
    </location>
</feature>
<feature type="region of interest" description="Disordered" evidence="9">
    <location>
        <begin position="170"/>
        <end position="189"/>
    </location>
</feature>
<dbReference type="PROSITE" id="PS50262">
    <property type="entry name" value="G_PROTEIN_RECEP_F1_2"/>
    <property type="match status" value="2"/>
</dbReference>
<dbReference type="Proteomes" id="UP000683360">
    <property type="component" value="Unassembled WGS sequence"/>
</dbReference>
<feature type="domain" description="G-protein coupled receptors family 1 profile" evidence="11">
    <location>
        <begin position="372"/>
        <end position="670"/>
    </location>
</feature>
<evidence type="ECO:0000256" key="6">
    <source>
        <dbReference type="ARBA" id="ARBA00023170"/>
    </source>
</evidence>
<dbReference type="CDD" id="cd00637">
    <property type="entry name" value="7tm_classA_rhodopsin-like"/>
    <property type="match status" value="2"/>
</dbReference>
<comment type="similarity">
    <text evidence="8">Belongs to the G-protein coupled receptor 1 family.</text>
</comment>
<evidence type="ECO:0000256" key="4">
    <source>
        <dbReference type="ARBA" id="ARBA00023040"/>
    </source>
</evidence>
<reference evidence="12" key="1">
    <citation type="submission" date="2021-03" db="EMBL/GenBank/DDBJ databases">
        <authorList>
            <person name="Bekaert M."/>
        </authorList>
    </citation>
    <scope>NUCLEOTIDE SEQUENCE</scope>
</reference>
<dbReference type="EMBL" id="CAJPWZ010003116">
    <property type="protein sequence ID" value="CAG2252325.1"/>
    <property type="molecule type" value="Genomic_DNA"/>
</dbReference>
<keyword evidence="13" id="KW-1185">Reference proteome</keyword>
<dbReference type="Gene3D" id="1.20.1070.10">
    <property type="entry name" value="Rhodopsin 7-helix transmembrane proteins"/>
    <property type="match status" value="2"/>
</dbReference>
<evidence type="ECO:0000256" key="3">
    <source>
        <dbReference type="ARBA" id="ARBA00022989"/>
    </source>
</evidence>
<feature type="transmembrane region" description="Helical" evidence="10">
    <location>
        <begin position="611"/>
        <end position="633"/>
    </location>
</feature>
<accession>A0A8S3V4R5</accession>
<comment type="subcellular location">
    <subcellularLocation>
        <location evidence="1">Membrane</location>
        <topology evidence="1">Multi-pass membrane protein</topology>
    </subcellularLocation>
</comment>
<evidence type="ECO:0000256" key="10">
    <source>
        <dbReference type="SAM" id="Phobius"/>
    </source>
</evidence>
<sequence length="703" mass="80790">MDLTACSVGSAYALALNLLPAKFTSDIICKVLWYFSQATTISSGLLLVVIAVQRYLKVCKPLLTLTLRWKRIAIFLCFITSSIFSIPTLFFYGELQFPHPNNSSVIGSRCGQIGRTDDLFRSSVITYTILEFLAAIAGCISFTVLYALIGKQIYKKFIIFRRTTTLRRRPLGKNNKPISTSTTDDGKNRASVDSIDIDIVSSVNNSQESIVDDNQPSQRKKRRSLDVLQENVSALKQHFHTHRYTYMFMAITLFFMITFTPRITLMVTESVDHNFWRNLVDQPKTIAVCLFFYRFYIFNHIINPFIYGFFDTTFKYEVKKLFCMTINARARDRIDMNLSQEQKLEQWNDEQIQIYIGNDVLLIVYILLGLIGNTLVMIVYKYKMKQNVDDRYFIPWLALLDLLACTFRCSFEFARKMTPVNFRGSMLCKLCWIPINITAFSSMILLFVIALHRYLKVCRPFGKQMNLSGKRVALGITLGISLIPTIALNAYNEEVKVYNSELNVTGFVCDIDINGIDAGFIVFIVFATVFILVIMGGLLLLNILIGRQIYKQIHFRMKMTRVDQSAVSRGTTSHETDQLPSVSRHPNEDTSNSFRQQKDVKKENVSHTFSYMFMMVAIAFFLSYIPQFIILFMSLGSDNFWIGKSKAELSLLAVIREMNVLNNIVNPIIYGYYDKKFREKSVHFLRCNNCCLCPSNSVVPETY</sequence>
<keyword evidence="6 8" id="KW-0675">Receptor</keyword>
<feature type="transmembrane region" description="Helical" evidence="10">
    <location>
        <begin position="433"/>
        <end position="451"/>
    </location>
</feature>
<feature type="region of interest" description="Disordered" evidence="9">
    <location>
        <begin position="566"/>
        <end position="599"/>
    </location>
</feature>
<dbReference type="PROSITE" id="PS00237">
    <property type="entry name" value="G_PROTEIN_RECEP_F1_1"/>
    <property type="match status" value="1"/>
</dbReference>
<evidence type="ECO:0000259" key="11">
    <source>
        <dbReference type="PROSITE" id="PS50262"/>
    </source>
</evidence>
<keyword evidence="3 10" id="KW-1133">Transmembrane helix</keyword>
<dbReference type="PANTHER" id="PTHR24238:SF47">
    <property type="entry name" value="ECDYSTEROIDS_DOPAMINE RECEPTOR-RELATED"/>
    <property type="match status" value="1"/>
</dbReference>
<keyword evidence="7 8" id="KW-0807">Transducer</keyword>
<dbReference type="GO" id="GO:0016020">
    <property type="term" value="C:membrane"/>
    <property type="evidence" value="ECO:0007669"/>
    <property type="project" value="UniProtKB-SubCell"/>
</dbReference>
<evidence type="ECO:0000256" key="2">
    <source>
        <dbReference type="ARBA" id="ARBA00022692"/>
    </source>
</evidence>
<protein>
    <submittedName>
        <fullName evidence="12">CCKAR</fullName>
    </submittedName>
</protein>
<dbReference type="OrthoDB" id="5969463at2759"/>
<name>A0A8S3V4R5_MYTED</name>
<evidence type="ECO:0000313" key="12">
    <source>
        <dbReference type="EMBL" id="CAG2252325.1"/>
    </source>
</evidence>
<feature type="transmembrane region" description="Helical" evidence="10">
    <location>
        <begin position="360"/>
        <end position="380"/>
    </location>
</feature>
<evidence type="ECO:0000256" key="8">
    <source>
        <dbReference type="RuleBase" id="RU000688"/>
    </source>
</evidence>
<feature type="domain" description="G-protein coupled receptors family 1 profile" evidence="11">
    <location>
        <begin position="1"/>
        <end position="307"/>
    </location>
</feature>
<keyword evidence="2 8" id="KW-0812">Transmembrane</keyword>
<dbReference type="Pfam" id="PF00001">
    <property type="entry name" value="7tm_1"/>
    <property type="match status" value="2"/>
</dbReference>
<evidence type="ECO:0000256" key="1">
    <source>
        <dbReference type="ARBA" id="ARBA00004141"/>
    </source>
</evidence>
<comment type="caution">
    <text evidence="12">The sequence shown here is derived from an EMBL/GenBank/DDBJ whole genome shotgun (WGS) entry which is preliminary data.</text>
</comment>
<feature type="transmembrane region" description="Helical" evidence="10">
    <location>
        <begin position="72"/>
        <end position="92"/>
    </location>
</feature>
<evidence type="ECO:0000313" key="13">
    <source>
        <dbReference type="Proteomes" id="UP000683360"/>
    </source>
</evidence>
<feature type="transmembrane region" description="Helical" evidence="10">
    <location>
        <begin position="31"/>
        <end position="52"/>
    </location>
</feature>
<dbReference type="GO" id="GO:0004930">
    <property type="term" value="F:G protein-coupled receptor activity"/>
    <property type="evidence" value="ECO:0007669"/>
    <property type="project" value="UniProtKB-KW"/>
</dbReference>
<dbReference type="AlphaFoldDB" id="A0A8S3V4R5"/>
<proteinExistence type="inferred from homology"/>
<evidence type="ECO:0000256" key="7">
    <source>
        <dbReference type="ARBA" id="ARBA00023224"/>
    </source>
</evidence>
<dbReference type="InterPro" id="IPR000276">
    <property type="entry name" value="GPCR_Rhodpsn"/>
</dbReference>
<feature type="transmembrane region" description="Helical" evidence="10">
    <location>
        <begin position="472"/>
        <end position="491"/>
    </location>
</feature>